<sequence>MPPELQPAAAAAVPRALPRVLLVEDDPSVRRLVALALDGQPIELLSCADGEEALALLRAGPVQVLVTDLMMPGISGLDLLRRLAREPALRQGAELVAFSAGIDAGMRQQLQALGVRRMLSKPVSLQSLEDVVMEAVASFAGHAPAGVEVADSRAAAAPALLLAPGGEPDIEPGPEPEPGHAAPADEARAIATHFGGDAALFHDFRRSCLPQFVVDLADGEAAFARADAAAVRRLGHSLKSVLATLGHAEASALARAMETAAAGGHLAAARAPWGALRARLQGLAAAAMD</sequence>
<evidence type="ECO:0000313" key="8">
    <source>
        <dbReference type="Proteomes" id="UP000285575"/>
    </source>
</evidence>
<dbReference type="InterPro" id="IPR036641">
    <property type="entry name" value="HPT_dom_sf"/>
</dbReference>
<keyword evidence="2" id="KW-0902">Two-component regulatory system</keyword>
<dbReference type="OrthoDB" id="9150035at2"/>
<dbReference type="PROSITE" id="PS50110">
    <property type="entry name" value="RESPONSE_REGULATORY"/>
    <property type="match status" value="1"/>
</dbReference>
<dbReference type="CDD" id="cd00156">
    <property type="entry name" value="REC"/>
    <property type="match status" value="1"/>
</dbReference>
<dbReference type="Proteomes" id="UP000285575">
    <property type="component" value="Unassembled WGS sequence"/>
</dbReference>
<feature type="modified residue" description="4-aspartylphosphate" evidence="4">
    <location>
        <position position="68"/>
    </location>
</feature>
<proteinExistence type="predicted"/>
<dbReference type="InterPro" id="IPR008207">
    <property type="entry name" value="Sig_transdc_His_kin_Hpt_dom"/>
</dbReference>
<dbReference type="PANTHER" id="PTHR44591:SF3">
    <property type="entry name" value="RESPONSE REGULATORY DOMAIN-CONTAINING PROTEIN"/>
    <property type="match status" value="1"/>
</dbReference>
<dbReference type="PROSITE" id="PS50894">
    <property type="entry name" value="HPT"/>
    <property type="match status" value="1"/>
</dbReference>
<gene>
    <name evidence="7" type="ORF">EOE66_06005</name>
</gene>
<protein>
    <submittedName>
        <fullName evidence="7">Response regulator</fullName>
    </submittedName>
</protein>
<dbReference type="Pfam" id="PF01627">
    <property type="entry name" value="Hpt"/>
    <property type="match status" value="1"/>
</dbReference>
<dbReference type="Gene3D" id="3.40.50.2300">
    <property type="match status" value="1"/>
</dbReference>
<feature type="domain" description="Response regulatory" evidence="5">
    <location>
        <begin position="19"/>
        <end position="136"/>
    </location>
</feature>
<dbReference type="SUPFAM" id="SSF52172">
    <property type="entry name" value="CheY-like"/>
    <property type="match status" value="1"/>
</dbReference>
<reference evidence="7 8" key="1">
    <citation type="submission" date="2019-01" db="EMBL/GenBank/DDBJ databases">
        <authorList>
            <person name="Chen W.-M."/>
        </authorList>
    </citation>
    <scope>NUCLEOTIDE SEQUENCE [LARGE SCALE GENOMIC DNA]</scope>
    <source>
        <strain evidence="7 8">KYPY4</strain>
    </source>
</reference>
<dbReference type="InterPro" id="IPR011006">
    <property type="entry name" value="CheY-like_superfamily"/>
</dbReference>
<evidence type="ECO:0000259" key="6">
    <source>
        <dbReference type="PROSITE" id="PS50894"/>
    </source>
</evidence>
<dbReference type="InterPro" id="IPR001789">
    <property type="entry name" value="Sig_transdc_resp-reg_receiver"/>
</dbReference>
<feature type="modified residue" description="Phosphohistidine" evidence="3">
    <location>
        <position position="236"/>
    </location>
</feature>
<evidence type="ECO:0000259" key="5">
    <source>
        <dbReference type="PROSITE" id="PS50110"/>
    </source>
</evidence>
<keyword evidence="8" id="KW-1185">Reference proteome</keyword>
<dbReference type="InterPro" id="IPR050595">
    <property type="entry name" value="Bact_response_regulator"/>
</dbReference>
<keyword evidence="1 4" id="KW-0597">Phosphoprotein</keyword>
<feature type="domain" description="HPt" evidence="6">
    <location>
        <begin position="197"/>
        <end position="289"/>
    </location>
</feature>
<evidence type="ECO:0000313" key="7">
    <source>
        <dbReference type="EMBL" id="RVU47300.1"/>
    </source>
</evidence>
<dbReference type="Gene3D" id="1.20.120.160">
    <property type="entry name" value="HPT domain"/>
    <property type="match status" value="1"/>
</dbReference>
<dbReference type="Pfam" id="PF00072">
    <property type="entry name" value="Response_reg"/>
    <property type="match status" value="1"/>
</dbReference>
<dbReference type="GO" id="GO:0000160">
    <property type="term" value="P:phosphorelay signal transduction system"/>
    <property type="evidence" value="ECO:0007669"/>
    <property type="project" value="UniProtKB-KW"/>
</dbReference>
<evidence type="ECO:0000256" key="3">
    <source>
        <dbReference type="PROSITE-ProRule" id="PRU00110"/>
    </source>
</evidence>
<dbReference type="SMART" id="SM00448">
    <property type="entry name" value="REC"/>
    <property type="match status" value="1"/>
</dbReference>
<dbReference type="EMBL" id="SACR01000002">
    <property type="protein sequence ID" value="RVU47300.1"/>
    <property type="molecule type" value="Genomic_DNA"/>
</dbReference>
<name>A0A437RKI6_9BURK</name>
<accession>A0A437RKI6</accession>
<dbReference type="GO" id="GO:0004672">
    <property type="term" value="F:protein kinase activity"/>
    <property type="evidence" value="ECO:0007669"/>
    <property type="project" value="UniProtKB-ARBA"/>
</dbReference>
<evidence type="ECO:0000256" key="4">
    <source>
        <dbReference type="PROSITE-ProRule" id="PRU00169"/>
    </source>
</evidence>
<organism evidence="7 8">
    <name type="scientific">Rubrivivax rivuli</name>
    <dbReference type="NCBI Taxonomy" id="1862385"/>
    <lineage>
        <taxon>Bacteria</taxon>
        <taxon>Pseudomonadati</taxon>
        <taxon>Pseudomonadota</taxon>
        <taxon>Betaproteobacteria</taxon>
        <taxon>Burkholderiales</taxon>
        <taxon>Sphaerotilaceae</taxon>
        <taxon>Rubrivivax</taxon>
    </lineage>
</organism>
<dbReference type="RefSeq" id="WP_128227764.1">
    <property type="nucleotide sequence ID" value="NZ_SACR01000002.1"/>
</dbReference>
<evidence type="ECO:0000256" key="2">
    <source>
        <dbReference type="ARBA" id="ARBA00023012"/>
    </source>
</evidence>
<dbReference type="AlphaFoldDB" id="A0A437RKI6"/>
<dbReference type="PANTHER" id="PTHR44591">
    <property type="entry name" value="STRESS RESPONSE REGULATOR PROTEIN 1"/>
    <property type="match status" value="1"/>
</dbReference>
<evidence type="ECO:0000256" key="1">
    <source>
        <dbReference type="ARBA" id="ARBA00022553"/>
    </source>
</evidence>
<dbReference type="SUPFAM" id="SSF47226">
    <property type="entry name" value="Histidine-containing phosphotransfer domain, HPT domain"/>
    <property type="match status" value="1"/>
</dbReference>
<comment type="caution">
    <text evidence="7">The sequence shown here is derived from an EMBL/GenBank/DDBJ whole genome shotgun (WGS) entry which is preliminary data.</text>
</comment>